<organism evidence="1 2">
    <name type="scientific">Xenorhabdus stockiae</name>
    <dbReference type="NCBI Taxonomy" id="351614"/>
    <lineage>
        <taxon>Bacteria</taxon>
        <taxon>Pseudomonadati</taxon>
        <taxon>Pseudomonadota</taxon>
        <taxon>Gammaproteobacteria</taxon>
        <taxon>Enterobacterales</taxon>
        <taxon>Morganellaceae</taxon>
        <taxon>Xenorhabdus</taxon>
    </lineage>
</organism>
<accession>A0A2D0KVX9</accession>
<keyword evidence="2" id="KW-1185">Reference proteome</keyword>
<dbReference type="Proteomes" id="UP000222366">
    <property type="component" value="Unassembled WGS sequence"/>
</dbReference>
<sequence>MNNDVIRNINTTLESAENLKAAGANEITLDLDSYITILKRLAKYENMEPAGHFIVSGDGFIGEVFHEFNNDPDVFNLYRHPNK</sequence>
<dbReference type="AlphaFoldDB" id="A0A2D0KVX9"/>
<evidence type="ECO:0000313" key="1">
    <source>
        <dbReference type="EMBL" id="PHM67528.1"/>
    </source>
</evidence>
<proteinExistence type="predicted"/>
<protein>
    <submittedName>
        <fullName evidence="1">Uncharacterized protein</fullName>
    </submittedName>
</protein>
<dbReference type="RefSeq" id="WP_099123935.1">
    <property type="nucleotide sequence ID" value="NZ_CAWNRH010000104.1"/>
</dbReference>
<name>A0A2D0KVX9_9GAMM</name>
<reference evidence="1 2" key="1">
    <citation type="journal article" date="2017" name="Nat. Microbiol.">
        <title>Natural product diversity associated with the nematode symbionts Photorhabdus and Xenorhabdus.</title>
        <authorList>
            <person name="Tobias N.J."/>
            <person name="Wolff H."/>
            <person name="Djahanschiri B."/>
            <person name="Grundmann F."/>
            <person name="Kronenwerth M."/>
            <person name="Shi Y.M."/>
            <person name="Simonyi S."/>
            <person name="Grun P."/>
            <person name="Shapiro-Ilan D."/>
            <person name="Pidot S.J."/>
            <person name="Stinear T.P."/>
            <person name="Ebersberger I."/>
            <person name="Bode H.B."/>
        </authorList>
    </citation>
    <scope>NUCLEOTIDE SEQUENCE [LARGE SCALE GENOMIC DNA]</scope>
    <source>
        <strain evidence="1 2">DSM 17904</strain>
    </source>
</reference>
<gene>
    <name evidence="1" type="ORF">Xsto_00411</name>
</gene>
<evidence type="ECO:0000313" key="2">
    <source>
        <dbReference type="Proteomes" id="UP000222366"/>
    </source>
</evidence>
<dbReference type="EMBL" id="NJAJ01000003">
    <property type="protein sequence ID" value="PHM67528.1"/>
    <property type="molecule type" value="Genomic_DNA"/>
</dbReference>
<comment type="caution">
    <text evidence="1">The sequence shown here is derived from an EMBL/GenBank/DDBJ whole genome shotgun (WGS) entry which is preliminary data.</text>
</comment>